<dbReference type="PANTHER" id="PTHR43718:SF2">
    <property type="entry name" value="LON PROTEASE HOMOLOG, MITOCHONDRIAL"/>
    <property type="match status" value="1"/>
</dbReference>
<proteinExistence type="predicted"/>
<dbReference type="Proteomes" id="UP000034489">
    <property type="component" value="Unassembled WGS sequence"/>
</dbReference>
<dbReference type="InterPro" id="IPR054594">
    <property type="entry name" value="Lon_lid"/>
</dbReference>
<feature type="domain" description="AAA+ ATPase" evidence="1">
    <location>
        <begin position="115"/>
        <end position="272"/>
    </location>
</feature>
<keyword evidence="2" id="KW-0645">Protease</keyword>
<protein>
    <submittedName>
        <fullName evidence="2">Lon protease</fullName>
    </submittedName>
</protein>
<dbReference type="GO" id="GO:0007005">
    <property type="term" value="P:mitochondrion organization"/>
    <property type="evidence" value="ECO:0007669"/>
    <property type="project" value="TreeGrafter"/>
</dbReference>
<comment type="caution">
    <text evidence="2">The sequence shown here is derived from an EMBL/GenBank/DDBJ whole genome shotgun (WGS) entry which is preliminary data.</text>
</comment>
<dbReference type="InterPro" id="IPR003959">
    <property type="entry name" value="ATPase_AAA_core"/>
</dbReference>
<dbReference type="Pfam" id="PF00004">
    <property type="entry name" value="AAA"/>
    <property type="match status" value="1"/>
</dbReference>
<sequence length="349" mass="39126">MSSAQLRFEDIKILEDKLQNAQLPQELHLRAKAQIERLARVAQSAGFSQEYDQTLRYLDWVVSLPWTKSSQEILSIDHAKKTMETNHYGLMQVKERVMEYIAVASLKKSKGEKIKAPAFLLVGLVGTGKTTMAYSIAQALGRQFGRIPLGGMGDALQLRGKSKFYPDAEPGQIIKVLRRVGVNNPVILLDEIDRIAEEAKADIMGVLVELLDPEQNSKFLDYFVDFPVDLSQVLFITTANNSAGIAQAVIDRLELIEMPSYFDEEKIIIGKNYLFQRAMSASGLSASDLTIQEDVWPLIVRPLGFDAGTRTLDRTINGICRKVAKLKVQGTNPKLVLTKDNIREYLPNW</sequence>
<dbReference type="InterPro" id="IPR003593">
    <property type="entry name" value="AAA+_ATPase"/>
</dbReference>
<dbReference type="Pfam" id="PF22667">
    <property type="entry name" value="Lon_lid"/>
    <property type="match status" value="1"/>
</dbReference>
<dbReference type="EMBL" id="LBYQ01000006">
    <property type="protein sequence ID" value="KKR55316.1"/>
    <property type="molecule type" value="Genomic_DNA"/>
</dbReference>
<dbReference type="AlphaFoldDB" id="A0A0G0RZA6"/>
<dbReference type="Gene3D" id="3.40.50.300">
    <property type="entry name" value="P-loop containing nucleotide triphosphate hydrolases"/>
    <property type="match status" value="1"/>
</dbReference>
<organism evidence="2 3">
    <name type="scientific">Candidatus Curtissbacteria bacterium GW2011_GWA1_40_24</name>
    <dbReference type="NCBI Taxonomy" id="1618406"/>
    <lineage>
        <taxon>Bacteria</taxon>
        <taxon>Candidatus Curtissiibacteriota</taxon>
    </lineage>
</organism>
<accession>A0A0G0RZA6</accession>
<dbReference type="GO" id="GO:0051131">
    <property type="term" value="P:chaperone-mediated protein complex assembly"/>
    <property type="evidence" value="ECO:0007669"/>
    <property type="project" value="TreeGrafter"/>
</dbReference>
<dbReference type="PATRIC" id="fig|1618406.3.peg.135"/>
<name>A0A0G0RZA6_9BACT</name>
<dbReference type="Gene3D" id="1.20.5.5270">
    <property type="match status" value="1"/>
</dbReference>
<dbReference type="GO" id="GO:0016887">
    <property type="term" value="F:ATP hydrolysis activity"/>
    <property type="evidence" value="ECO:0007669"/>
    <property type="project" value="InterPro"/>
</dbReference>
<dbReference type="SUPFAM" id="SSF52540">
    <property type="entry name" value="P-loop containing nucleoside triphosphate hydrolases"/>
    <property type="match status" value="1"/>
</dbReference>
<dbReference type="InterPro" id="IPR027417">
    <property type="entry name" value="P-loop_NTPase"/>
</dbReference>
<dbReference type="Gene3D" id="1.10.8.60">
    <property type="match status" value="1"/>
</dbReference>
<dbReference type="InterPro" id="IPR027065">
    <property type="entry name" value="Lon_Prtase"/>
</dbReference>
<keyword evidence="2" id="KW-0378">Hydrolase</keyword>
<gene>
    <name evidence="2" type="ORF">UT92_C0006G0004</name>
</gene>
<dbReference type="GO" id="GO:0004252">
    <property type="term" value="F:serine-type endopeptidase activity"/>
    <property type="evidence" value="ECO:0007669"/>
    <property type="project" value="InterPro"/>
</dbReference>
<dbReference type="GO" id="GO:0003697">
    <property type="term" value="F:single-stranded DNA binding"/>
    <property type="evidence" value="ECO:0007669"/>
    <property type="project" value="TreeGrafter"/>
</dbReference>
<dbReference type="SMART" id="SM00382">
    <property type="entry name" value="AAA"/>
    <property type="match status" value="1"/>
</dbReference>
<dbReference type="GO" id="GO:0005524">
    <property type="term" value="F:ATP binding"/>
    <property type="evidence" value="ECO:0007669"/>
    <property type="project" value="InterPro"/>
</dbReference>
<evidence type="ECO:0000313" key="3">
    <source>
        <dbReference type="Proteomes" id="UP000034489"/>
    </source>
</evidence>
<reference evidence="2 3" key="1">
    <citation type="journal article" date="2015" name="Nature">
        <title>rRNA introns, odd ribosomes, and small enigmatic genomes across a large radiation of phyla.</title>
        <authorList>
            <person name="Brown C.T."/>
            <person name="Hug L.A."/>
            <person name="Thomas B.C."/>
            <person name="Sharon I."/>
            <person name="Castelle C.J."/>
            <person name="Singh A."/>
            <person name="Wilkins M.J."/>
            <person name="Williams K.H."/>
            <person name="Banfield J.F."/>
        </authorList>
    </citation>
    <scope>NUCLEOTIDE SEQUENCE [LARGE SCALE GENOMIC DNA]</scope>
</reference>
<dbReference type="GO" id="GO:0004176">
    <property type="term" value="F:ATP-dependent peptidase activity"/>
    <property type="evidence" value="ECO:0007669"/>
    <property type="project" value="InterPro"/>
</dbReference>
<evidence type="ECO:0000313" key="2">
    <source>
        <dbReference type="EMBL" id="KKR55316.1"/>
    </source>
</evidence>
<evidence type="ECO:0000259" key="1">
    <source>
        <dbReference type="SMART" id="SM00382"/>
    </source>
</evidence>
<dbReference type="PANTHER" id="PTHR43718">
    <property type="entry name" value="LON PROTEASE"/>
    <property type="match status" value="1"/>
</dbReference>
<dbReference type="GO" id="GO:0006515">
    <property type="term" value="P:protein quality control for misfolded or incompletely synthesized proteins"/>
    <property type="evidence" value="ECO:0007669"/>
    <property type="project" value="TreeGrafter"/>
</dbReference>